<feature type="signal peptide" evidence="2">
    <location>
        <begin position="1"/>
        <end position="18"/>
    </location>
</feature>
<dbReference type="SMART" id="SM00028">
    <property type="entry name" value="TPR"/>
    <property type="match status" value="2"/>
</dbReference>
<accession>A0A8J7QGG0</accession>
<sequence>MMVPVCFLLLSTLAAAPAKDPNFQAIKLYAKPEGIQPGMFKMAQGFHVLYGTRDLANIEPLYEATRLIHRGATDMELWLPLPKLPKKYKKDPNLIRQSPFLRGTVLGNQALAEALQIGDAAQRYANLRRLYPQQPNHLPTLIAIAEVLWEIGETEAGNDFAAAVAAVIPPETYVPAALVVAELTRKTVSYEEGRAILEAAARLPFRDTGPAKQRLAEWDKTMATAAGDPAALYAVRAEKALVTLAKTNPEALFYLGKLKTDQRKPLDSYRYLTKAVKKKPDNHAALLFLYEKKGKLLDDPAETRALAKRAMKKTGEHPVLLTLIAIRNPTMKEAKRKAMLAKALDMDPTYLPAWRAWFAEHPTAEPAWRRAELKKMTAANPTSSEVLAMVLAMRHEHGDYEGGDALVAKALGMDPLTPALLSKCLDLYPQLASQDLKNRLILSTVHQASLFAARFEFYKAGDFVAKAAEMEPGIPRLGLLAANYLYRGGYHADAAPHYEAAMATVGKSPALYELIGDGFFARGKMHKAIQFYRKTLALDGTRPSPPEKIEDAKTYMAAKTSNPNVRIPAPGSLFGFIHLGQYGKTYKPPSVAKARALQSWRQVREGYGLTETEPMLLPLYNRLLDWEEDYGFEPMELTQF</sequence>
<reference evidence="3" key="1">
    <citation type="submission" date="2021-03" db="EMBL/GenBank/DDBJ databases">
        <authorList>
            <person name="Wang G."/>
        </authorList>
    </citation>
    <scope>NUCLEOTIDE SEQUENCE</scope>
    <source>
        <strain evidence="3">KCTC 12899</strain>
    </source>
</reference>
<name>A0A8J7QGG0_9BACT</name>
<dbReference type="AlphaFoldDB" id="A0A8J7QGG0"/>
<dbReference type="Proteomes" id="UP000664417">
    <property type="component" value="Unassembled WGS sequence"/>
</dbReference>
<feature type="chain" id="PRO_5035174991" description="Tetratricopeptide repeat protein" evidence="2">
    <location>
        <begin position="19"/>
        <end position="640"/>
    </location>
</feature>
<dbReference type="InterPro" id="IPR019734">
    <property type="entry name" value="TPR_rpt"/>
</dbReference>
<evidence type="ECO:0000256" key="1">
    <source>
        <dbReference type="PROSITE-ProRule" id="PRU00339"/>
    </source>
</evidence>
<evidence type="ECO:0008006" key="5">
    <source>
        <dbReference type="Google" id="ProtNLM"/>
    </source>
</evidence>
<gene>
    <name evidence="3" type="ORF">J3U88_14205</name>
</gene>
<evidence type="ECO:0000313" key="4">
    <source>
        <dbReference type="Proteomes" id="UP000664417"/>
    </source>
</evidence>
<dbReference type="EMBL" id="JAFREP010000013">
    <property type="protein sequence ID" value="MBO1319625.1"/>
    <property type="molecule type" value="Genomic_DNA"/>
</dbReference>
<keyword evidence="4" id="KW-1185">Reference proteome</keyword>
<proteinExistence type="predicted"/>
<feature type="repeat" description="TPR" evidence="1">
    <location>
        <begin position="509"/>
        <end position="542"/>
    </location>
</feature>
<protein>
    <recommendedName>
        <fullName evidence="5">Tetratricopeptide repeat protein</fullName>
    </recommendedName>
</protein>
<dbReference type="InterPro" id="IPR011990">
    <property type="entry name" value="TPR-like_helical_dom_sf"/>
</dbReference>
<comment type="caution">
    <text evidence="3">The sequence shown here is derived from an EMBL/GenBank/DDBJ whole genome shotgun (WGS) entry which is preliminary data.</text>
</comment>
<organism evidence="3 4">
    <name type="scientific">Acanthopleuribacter pedis</name>
    <dbReference type="NCBI Taxonomy" id="442870"/>
    <lineage>
        <taxon>Bacteria</taxon>
        <taxon>Pseudomonadati</taxon>
        <taxon>Acidobacteriota</taxon>
        <taxon>Holophagae</taxon>
        <taxon>Acanthopleuribacterales</taxon>
        <taxon>Acanthopleuribacteraceae</taxon>
        <taxon>Acanthopleuribacter</taxon>
    </lineage>
</organism>
<evidence type="ECO:0000313" key="3">
    <source>
        <dbReference type="EMBL" id="MBO1319625.1"/>
    </source>
</evidence>
<dbReference type="SUPFAM" id="SSF48452">
    <property type="entry name" value="TPR-like"/>
    <property type="match status" value="2"/>
</dbReference>
<dbReference type="RefSeq" id="WP_207859531.1">
    <property type="nucleotide sequence ID" value="NZ_JAFREP010000013.1"/>
</dbReference>
<keyword evidence="1" id="KW-0802">TPR repeat</keyword>
<dbReference type="Gene3D" id="1.25.40.10">
    <property type="entry name" value="Tetratricopeptide repeat domain"/>
    <property type="match status" value="2"/>
</dbReference>
<evidence type="ECO:0000256" key="2">
    <source>
        <dbReference type="SAM" id="SignalP"/>
    </source>
</evidence>
<keyword evidence="2" id="KW-0732">Signal</keyword>
<dbReference type="PROSITE" id="PS50005">
    <property type="entry name" value="TPR"/>
    <property type="match status" value="1"/>
</dbReference>